<feature type="non-terminal residue" evidence="1">
    <location>
        <position position="1"/>
    </location>
</feature>
<evidence type="ECO:0000313" key="1">
    <source>
        <dbReference type="EMBL" id="GMT06919.1"/>
    </source>
</evidence>
<keyword evidence="2" id="KW-1185">Reference proteome</keyword>
<dbReference type="Proteomes" id="UP001432027">
    <property type="component" value="Unassembled WGS sequence"/>
</dbReference>
<evidence type="ECO:0000313" key="2">
    <source>
        <dbReference type="Proteomes" id="UP001432027"/>
    </source>
</evidence>
<reference evidence="1" key="1">
    <citation type="submission" date="2023-10" db="EMBL/GenBank/DDBJ databases">
        <title>Genome assembly of Pristionchus species.</title>
        <authorList>
            <person name="Yoshida K."/>
            <person name="Sommer R.J."/>
        </authorList>
    </citation>
    <scope>NUCLEOTIDE SEQUENCE</scope>
    <source>
        <strain evidence="1">RS0144</strain>
    </source>
</reference>
<dbReference type="EMBL" id="BTSX01000006">
    <property type="protein sequence ID" value="GMT06919.1"/>
    <property type="molecule type" value="Genomic_DNA"/>
</dbReference>
<dbReference type="AlphaFoldDB" id="A0AAV5UIW2"/>
<gene>
    <name evidence="1" type="ORF">PENTCL1PPCAC_29093</name>
</gene>
<dbReference type="Gene3D" id="3.40.50.2000">
    <property type="entry name" value="Glycogen Phosphorylase B"/>
    <property type="match status" value="1"/>
</dbReference>
<accession>A0AAV5UIW2</accession>
<proteinExistence type="predicted"/>
<organism evidence="1 2">
    <name type="scientific">Pristionchus entomophagus</name>
    <dbReference type="NCBI Taxonomy" id="358040"/>
    <lineage>
        <taxon>Eukaryota</taxon>
        <taxon>Metazoa</taxon>
        <taxon>Ecdysozoa</taxon>
        <taxon>Nematoda</taxon>
        <taxon>Chromadorea</taxon>
        <taxon>Rhabditida</taxon>
        <taxon>Rhabditina</taxon>
        <taxon>Diplogasteromorpha</taxon>
        <taxon>Diplogasteroidea</taxon>
        <taxon>Neodiplogasteridae</taxon>
        <taxon>Pristionchus</taxon>
    </lineage>
</organism>
<sequence>STRIEESRMSYAGDQTNNAAALAHVGIAQVFSKYDLVNSEKIAEAIGAMLRETRKTTLRIRDQLAARPSSPVESYTGWTLSG</sequence>
<dbReference type="SUPFAM" id="SSF53756">
    <property type="entry name" value="UDP-Glycosyltransferase/glycogen phosphorylase"/>
    <property type="match status" value="1"/>
</dbReference>
<protein>
    <submittedName>
        <fullName evidence="1">Uncharacterized protein</fullName>
    </submittedName>
</protein>
<comment type="caution">
    <text evidence="1">The sequence shown here is derived from an EMBL/GenBank/DDBJ whole genome shotgun (WGS) entry which is preliminary data.</text>
</comment>
<name>A0AAV5UIW2_9BILA</name>